<comment type="caution">
    <text evidence="7">The sequence shown here is derived from an EMBL/GenBank/DDBJ whole genome shotgun (WGS) entry which is preliminary data.</text>
</comment>
<gene>
    <name evidence="7" type="ORF">HMPREF9470_01327</name>
</gene>
<reference evidence="7 8" key="1">
    <citation type="submission" date="2011-04" db="EMBL/GenBank/DDBJ databases">
        <title>The Genome Sequence of Clostridium citroniae WAL-19142.</title>
        <authorList>
            <consortium name="The Broad Institute Genome Sequencing Platform"/>
            <person name="Earl A."/>
            <person name="Ward D."/>
            <person name="Feldgarden M."/>
            <person name="Gevers D."/>
            <person name="Warren Y.A."/>
            <person name="Tyrrell K.L."/>
            <person name="Citron D.M."/>
            <person name="Goldstein E.J."/>
            <person name="Daigneault M."/>
            <person name="Allen-Vercoe E."/>
            <person name="Young S.K."/>
            <person name="Zeng Q."/>
            <person name="Gargeya S."/>
            <person name="Fitzgerald M."/>
            <person name="Haas B."/>
            <person name="Abouelleil A."/>
            <person name="Alvarado L."/>
            <person name="Arachchi H.M."/>
            <person name="Berlin A."/>
            <person name="Brown A."/>
            <person name="Chapman S.B."/>
            <person name="Chen Z."/>
            <person name="Dunbar C."/>
            <person name="Freedman E."/>
            <person name="Gearin G."/>
            <person name="Gellesch M."/>
            <person name="Goldberg J."/>
            <person name="Griggs A."/>
            <person name="Gujja S."/>
            <person name="Heilman E.R."/>
            <person name="Heiman D."/>
            <person name="Howarth C."/>
            <person name="Larson L."/>
            <person name="Lui A."/>
            <person name="MacDonald P.J."/>
            <person name="Mehta T."/>
            <person name="Montmayeur A."/>
            <person name="Murphy C."/>
            <person name="Neiman D."/>
            <person name="Pearson M."/>
            <person name="Priest M."/>
            <person name="Roberts A."/>
            <person name="Saif S."/>
            <person name="Shea T."/>
            <person name="Shenoy N."/>
            <person name="Sisk P."/>
            <person name="Stolte C."/>
            <person name="Sykes S."/>
            <person name="White J."/>
            <person name="Yandava C."/>
            <person name="Wortman J."/>
            <person name="Nusbaum C."/>
            <person name="Birren B."/>
        </authorList>
    </citation>
    <scope>NUCLEOTIDE SEQUENCE [LARGE SCALE GENOMIC DNA]</scope>
    <source>
        <strain evidence="7 8">WAL-19142</strain>
    </source>
</reference>
<accession>A0A0J9CBC4</accession>
<feature type="signal peptide" evidence="5">
    <location>
        <begin position="1"/>
        <end position="21"/>
    </location>
</feature>
<dbReference type="CDD" id="cd01536">
    <property type="entry name" value="PBP1_ABC_sugar_binding-like"/>
    <property type="match status" value="1"/>
</dbReference>
<name>A0A0J9CBC4_9FIRM</name>
<dbReference type="GO" id="GO:0030313">
    <property type="term" value="C:cell envelope"/>
    <property type="evidence" value="ECO:0007669"/>
    <property type="project" value="UniProtKB-SubCell"/>
</dbReference>
<dbReference type="RefSeq" id="WP_007862970.1">
    <property type="nucleotide sequence ID" value="NZ_KQ235876.1"/>
</dbReference>
<dbReference type="Pfam" id="PF13407">
    <property type="entry name" value="Peripla_BP_4"/>
    <property type="match status" value="1"/>
</dbReference>
<dbReference type="GO" id="GO:0030246">
    <property type="term" value="F:carbohydrate binding"/>
    <property type="evidence" value="ECO:0007669"/>
    <property type="project" value="UniProtKB-ARBA"/>
</dbReference>
<keyword evidence="3 5" id="KW-0732">Signal</keyword>
<dbReference type="PATRIC" id="fig|742734.4.peg.1422"/>
<comment type="similarity">
    <text evidence="2">Belongs to the bacterial solute-binding protein 2 family.</text>
</comment>
<feature type="chain" id="PRO_5038991568" description="Periplasmic binding protein domain-containing protein" evidence="5">
    <location>
        <begin position="22"/>
        <end position="367"/>
    </location>
</feature>
<dbReference type="AlphaFoldDB" id="A0A0J9CBC4"/>
<evidence type="ECO:0000259" key="6">
    <source>
        <dbReference type="Pfam" id="PF13407"/>
    </source>
</evidence>
<comment type="subcellular location">
    <subcellularLocation>
        <location evidence="1">Cell envelope</location>
    </subcellularLocation>
</comment>
<dbReference type="InterPro" id="IPR025997">
    <property type="entry name" value="SBP_2_dom"/>
</dbReference>
<evidence type="ECO:0000256" key="4">
    <source>
        <dbReference type="SAM" id="MobiDB-lite"/>
    </source>
</evidence>
<feature type="domain" description="Periplasmic binding protein" evidence="6">
    <location>
        <begin position="72"/>
        <end position="330"/>
    </location>
</feature>
<evidence type="ECO:0000256" key="5">
    <source>
        <dbReference type="SAM" id="SignalP"/>
    </source>
</evidence>
<proteinExistence type="inferred from homology"/>
<feature type="region of interest" description="Disordered" evidence="4">
    <location>
        <begin position="28"/>
        <end position="63"/>
    </location>
</feature>
<dbReference type="GeneID" id="93165811"/>
<dbReference type="InterPro" id="IPR028082">
    <property type="entry name" value="Peripla_BP_I"/>
</dbReference>
<evidence type="ECO:0000256" key="1">
    <source>
        <dbReference type="ARBA" id="ARBA00004196"/>
    </source>
</evidence>
<feature type="compositionally biased region" description="Low complexity" evidence="4">
    <location>
        <begin position="28"/>
        <end position="39"/>
    </location>
</feature>
<organism evidence="7 8">
    <name type="scientific">[Clostridium] citroniae WAL-19142</name>
    <dbReference type="NCBI Taxonomy" id="742734"/>
    <lineage>
        <taxon>Bacteria</taxon>
        <taxon>Bacillati</taxon>
        <taxon>Bacillota</taxon>
        <taxon>Clostridia</taxon>
        <taxon>Lachnospirales</taxon>
        <taxon>Lachnospiraceae</taxon>
        <taxon>Enterocloster</taxon>
    </lineage>
</organism>
<dbReference type="Proteomes" id="UP000037392">
    <property type="component" value="Unassembled WGS sequence"/>
</dbReference>
<sequence length="367" mass="39591">MRKMKKVTALLMAGAMVASMAACGAKQEPAAATTAAQSQESKEETTEAAKSGDTAPEETTGEAKAAKDSYTFGYIAYDNTDIWNEYSSKAFEYAASQADVEVKTIVLDSKNSLEESITAMESLIQQEVDGISIFPISTEQGAQLVKMANEANIPVTIENFAMDIDDPGDYIASVACEYDQIGYAAMKYIAETKPGAKVFFCAGQEGAGVYEKYQEGVDRALADLGDQVEVVATLHGDWLTDKAYNVTTDFISTGQEFDYIFANNGMMAQGCYQALKDADMADIPIVSTGGSPDDYKMLQDGVEAANMTAPVSIQGVQTFKNLYDAVVEGKTPEKFVSLPIVPVSADKLDEFIAWDDYAAAYDYVYGK</sequence>
<evidence type="ECO:0000313" key="7">
    <source>
        <dbReference type="EMBL" id="KMW22448.1"/>
    </source>
</evidence>
<dbReference type="SUPFAM" id="SSF53822">
    <property type="entry name" value="Periplasmic binding protein-like I"/>
    <property type="match status" value="1"/>
</dbReference>
<dbReference type="EMBL" id="ADLK01000009">
    <property type="protein sequence ID" value="KMW22448.1"/>
    <property type="molecule type" value="Genomic_DNA"/>
</dbReference>
<evidence type="ECO:0000256" key="3">
    <source>
        <dbReference type="ARBA" id="ARBA00022729"/>
    </source>
</evidence>
<dbReference type="PANTHER" id="PTHR46847:SF3">
    <property type="entry name" value="GALACTOFURANOSE-BINDING PROTEIN YTFQ"/>
    <property type="match status" value="1"/>
</dbReference>
<evidence type="ECO:0000256" key="2">
    <source>
        <dbReference type="ARBA" id="ARBA00007639"/>
    </source>
</evidence>
<evidence type="ECO:0000313" key="8">
    <source>
        <dbReference type="Proteomes" id="UP000037392"/>
    </source>
</evidence>
<dbReference type="Gene3D" id="3.40.50.2300">
    <property type="match status" value="2"/>
</dbReference>
<dbReference type="PROSITE" id="PS51257">
    <property type="entry name" value="PROKAR_LIPOPROTEIN"/>
    <property type="match status" value="1"/>
</dbReference>
<protein>
    <recommendedName>
        <fullName evidence="6">Periplasmic binding protein domain-containing protein</fullName>
    </recommendedName>
</protein>
<dbReference type="PANTHER" id="PTHR46847">
    <property type="entry name" value="D-ALLOSE-BINDING PERIPLASMIC PROTEIN-RELATED"/>
    <property type="match status" value="1"/>
</dbReference>